<evidence type="ECO:0000313" key="2">
    <source>
        <dbReference type="Proteomes" id="UP000284706"/>
    </source>
</evidence>
<evidence type="ECO:0000313" key="1">
    <source>
        <dbReference type="EMBL" id="PPR00969.1"/>
    </source>
</evidence>
<dbReference type="Proteomes" id="UP000284706">
    <property type="component" value="Unassembled WGS sequence"/>
</dbReference>
<keyword evidence="2" id="KW-1185">Reference proteome</keyword>
<dbReference type="EMBL" id="NHYE01000976">
    <property type="protein sequence ID" value="PPR00969.1"/>
    <property type="molecule type" value="Genomic_DNA"/>
</dbReference>
<protein>
    <submittedName>
        <fullName evidence="1">Uncharacterized protein</fullName>
    </submittedName>
</protein>
<comment type="caution">
    <text evidence="1">The sequence shown here is derived from an EMBL/GenBank/DDBJ whole genome shotgun (WGS) entry which is preliminary data.</text>
</comment>
<dbReference type="InParanoid" id="A0A409YD71"/>
<name>A0A409YD71_9AGAR</name>
<gene>
    <name evidence="1" type="ORF">CVT26_015561</name>
</gene>
<accession>A0A409YD71</accession>
<proteinExistence type="predicted"/>
<organism evidence="1 2">
    <name type="scientific">Gymnopilus dilepis</name>
    <dbReference type="NCBI Taxonomy" id="231916"/>
    <lineage>
        <taxon>Eukaryota</taxon>
        <taxon>Fungi</taxon>
        <taxon>Dikarya</taxon>
        <taxon>Basidiomycota</taxon>
        <taxon>Agaricomycotina</taxon>
        <taxon>Agaricomycetes</taxon>
        <taxon>Agaricomycetidae</taxon>
        <taxon>Agaricales</taxon>
        <taxon>Agaricineae</taxon>
        <taxon>Hymenogastraceae</taxon>
        <taxon>Gymnopilus</taxon>
    </lineage>
</organism>
<reference evidence="1 2" key="1">
    <citation type="journal article" date="2018" name="Evol. Lett.">
        <title>Horizontal gene cluster transfer increased hallucinogenic mushroom diversity.</title>
        <authorList>
            <person name="Reynolds H.T."/>
            <person name="Vijayakumar V."/>
            <person name="Gluck-Thaler E."/>
            <person name="Korotkin H.B."/>
            <person name="Matheny P.B."/>
            <person name="Slot J.C."/>
        </authorList>
    </citation>
    <scope>NUCLEOTIDE SEQUENCE [LARGE SCALE GENOMIC DNA]</scope>
    <source>
        <strain evidence="1 2">SRW20</strain>
    </source>
</reference>
<sequence>MCMNDCNRLHYYFLSFAFIVDSGEHDDSALLLEGDRWSPSSSGFLTSSSVVKIPVSVTLWEHLLAWLPIAWSADLAV</sequence>
<dbReference type="AlphaFoldDB" id="A0A409YD71"/>